<evidence type="ECO:0000313" key="10">
    <source>
        <dbReference type="Proteomes" id="UP001320119"/>
    </source>
</evidence>
<organism evidence="9 10">
    <name type="scientific">Marinagarivorans cellulosilyticus</name>
    <dbReference type="NCBI Taxonomy" id="2721545"/>
    <lineage>
        <taxon>Bacteria</taxon>
        <taxon>Pseudomonadati</taxon>
        <taxon>Pseudomonadota</taxon>
        <taxon>Gammaproteobacteria</taxon>
        <taxon>Cellvibrionales</taxon>
        <taxon>Cellvibrionaceae</taxon>
        <taxon>Marinagarivorans</taxon>
    </lineage>
</organism>
<dbReference type="InterPro" id="IPR024925">
    <property type="entry name" value="Malonyl_CoA-ACP_transAc"/>
</dbReference>
<protein>
    <recommendedName>
        <fullName evidence="2 6">Malonyl CoA-acyl carrier protein transacylase</fullName>
        <ecNumber evidence="1 6">2.3.1.39</ecNumber>
    </recommendedName>
</protein>
<dbReference type="NCBIfam" id="TIGR00128">
    <property type="entry name" value="fabD"/>
    <property type="match status" value="1"/>
</dbReference>
<evidence type="ECO:0000259" key="8">
    <source>
        <dbReference type="SMART" id="SM00827"/>
    </source>
</evidence>
<accession>A0AAN2BJB3</accession>
<dbReference type="Proteomes" id="UP001320119">
    <property type="component" value="Chromosome"/>
</dbReference>
<dbReference type="GO" id="GO:0004314">
    <property type="term" value="F:[acyl-carrier-protein] S-malonyltransferase activity"/>
    <property type="evidence" value="ECO:0007669"/>
    <property type="project" value="UniProtKB-EC"/>
</dbReference>
<dbReference type="InterPro" id="IPR016035">
    <property type="entry name" value="Acyl_Trfase/lysoPLipase"/>
</dbReference>
<sequence length="307" mass="32262">MTDNALAFVFPGQGSQSVAMLADVAQQYPEVEETFAQASEALGFDLWALVQEDPEQTLGLTENAQPALLAASVALWRIYQKQGKAQPAILAGHSLGEWSALVCAGVIDFADAIKLVRLRGQYMQQAVPVGVGTMAAIIGLDDAVVEEVCRKAAEQGVVETVNYNSPGQLVIAGEVAAVESAMALCKEVGAKRALPLAVSAPFHTSMMKPAADNLAKHIADTTFNAPKIPVLHNVGVSTESDPEGIKQRLIQQIYSAVPWVASVNVMVEQGVETVVECGPGKVLSGLNKRIHKPLNCVALGSAAALAV</sequence>
<dbReference type="RefSeq" id="WP_236986237.1">
    <property type="nucleotide sequence ID" value="NZ_AP023086.1"/>
</dbReference>
<proteinExistence type="inferred from homology"/>
<evidence type="ECO:0000256" key="1">
    <source>
        <dbReference type="ARBA" id="ARBA00013258"/>
    </source>
</evidence>
<evidence type="ECO:0000313" key="9">
    <source>
        <dbReference type="EMBL" id="BCD96751.1"/>
    </source>
</evidence>
<dbReference type="Gene3D" id="3.40.366.10">
    <property type="entry name" value="Malonyl-Coenzyme A Acyl Carrier Protein, domain 2"/>
    <property type="match status" value="1"/>
</dbReference>
<dbReference type="InterPro" id="IPR016036">
    <property type="entry name" value="Malonyl_transacylase_ACP-bd"/>
</dbReference>
<dbReference type="GO" id="GO:0006633">
    <property type="term" value="P:fatty acid biosynthetic process"/>
    <property type="evidence" value="ECO:0007669"/>
    <property type="project" value="TreeGrafter"/>
</dbReference>
<evidence type="ECO:0000256" key="7">
    <source>
        <dbReference type="PIRSR" id="PIRSR000446-1"/>
    </source>
</evidence>
<dbReference type="Pfam" id="PF00698">
    <property type="entry name" value="Acyl_transf_1"/>
    <property type="match status" value="1"/>
</dbReference>
<dbReference type="SUPFAM" id="SSF52151">
    <property type="entry name" value="FabD/lysophospholipase-like"/>
    <property type="match status" value="1"/>
</dbReference>
<dbReference type="EMBL" id="AP023086">
    <property type="protein sequence ID" value="BCD96751.1"/>
    <property type="molecule type" value="Genomic_DNA"/>
</dbReference>
<feature type="domain" description="Malonyl-CoA:ACP transacylase (MAT)" evidence="8">
    <location>
        <begin position="9"/>
        <end position="304"/>
    </location>
</feature>
<name>A0AAN2BJB3_9GAMM</name>
<dbReference type="InterPro" id="IPR001227">
    <property type="entry name" value="Ac_transferase_dom_sf"/>
</dbReference>
<dbReference type="AlphaFoldDB" id="A0AAN2BJB3"/>
<dbReference type="PANTHER" id="PTHR42681">
    <property type="entry name" value="MALONYL-COA-ACYL CARRIER PROTEIN TRANSACYLASE, MITOCHONDRIAL"/>
    <property type="match status" value="1"/>
</dbReference>
<dbReference type="EC" id="2.3.1.39" evidence="1 6"/>
<dbReference type="KEGG" id="marq:MARGE09_P0951"/>
<gene>
    <name evidence="9" type="ORF">MARGE09_P0951</name>
</gene>
<evidence type="ECO:0000256" key="3">
    <source>
        <dbReference type="ARBA" id="ARBA00022679"/>
    </source>
</evidence>
<dbReference type="Gene3D" id="3.30.70.250">
    <property type="entry name" value="Malonyl-CoA ACP transacylase, ACP-binding"/>
    <property type="match status" value="1"/>
</dbReference>
<dbReference type="SUPFAM" id="SSF55048">
    <property type="entry name" value="Probable ACP-binding domain of malonyl-CoA ACP transacylase"/>
    <property type="match status" value="1"/>
</dbReference>
<keyword evidence="4 6" id="KW-0012">Acyltransferase</keyword>
<dbReference type="PANTHER" id="PTHR42681:SF1">
    <property type="entry name" value="MALONYL-COA-ACYL CARRIER PROTEIN TRANSACYLASE, MITOCHONDRIAL"/>
    <property type="match status" value="1"/>
</dbReference>
<feature type="active site" evidence="7">
    <location>
        <position position="203"/>
    </location>
</feature>
<reference evidence="9 10" key="1">
    <citation type="journal article" date="2022" name="IScience">
        <title>An ultrasensitive nanofiber-based assay for enzymatic hydrolysis and deep-sea microbial degradation of cellulose.</title>
        <authorList>
            <person name="Tsudome M."/>
            <person name="Tachioka M."/>
            <person name="Miyazaki M."/>
            <person name="Uchimura K."/>
            <person name="Tsuda M."/>
            <person name="Takaki Y."/>
            <person name="Deguchi S."/>
        </authorList>
    </citation>
    <scope>NUCLEOTIDE SEQUENCE [LARGE SCALE GENOMIC DNA]</scope>
    <source>
        <strain evidence="9 10">GE09</strain>
    </source>
</reference>
<evidence type="ECO:0000256" key="5">
    <source>
        <dbReference type="ARBA" id="ARBA00048462"/>
    </source>
</evidence>
<evidence type="ECO:0000256" key="4">
    <source>
        <dbReference type="ARBA" id="ARBA00023315"/>
    </source>
</evidence>
<comment type="similarity">
    <text evidence="6">Belongs to the fabD family.</text>
</comment>
<feature type="active site" evidence="7">
    <location>
        <position position="94"/>
    </location>
</feature>
<dbReference type="FunFam" id="3.30.70.250:FF:000001">
    <property type="entry name" value="Malonyl CoA-acyl carrier protein transacylase"/>
    <property type="match status" value="1"/>
</dbReference>
<keyword evidence="3 6" id="KW-0808">Transferase</keyword>
<dbReference type="SMART" id="SM00827">
    <property type="entry name" value="PKS_AT"/>
    <property type="match status" value="1"/>
</dbReference>
<dbReference type="InterPro" id="IPR050858">
    <property type="entry name" value="Mal-CoA-ACP_Trans/PKS_FabD"/>
</dbReference>
<dbReference type="PIRSF" id="PIRSF000446">
    <property type="entry name" value="Mct"/>
    <property type="match status" value="1"/>
</dbReference>
<comment type="catalytic activity">
    <reaction evidence="5 6">
        <text>holo-[ACP] + malonyl-CoA = malonyl-[ACP] + CoA</text>
        <dbReference type="Rhea" id="RHEA:41792"/>
        <dbReference type="Rhea" id="RHEA-COMP:9623"/>
        <dbReference type="Rhea" id="RHEA-COMP:9685"/>
        <dbReference type="ChEBI" id="CHEBI:57287"/>
        <dbReference type="ChEBI" id="CHEBI:57384"/>
        <dbReference type="ChEBI" id="CHEBI:64479"/>
        <dbReference type="ChEBI" id="CHEBI:78449"/>
        <dbReference type="EC" id="2.3.1.39"/>
    </reaction>
</comment>
<dbReference type="GO" id="GO:0005829">
    <property type="term" value="C:cytosol"/>
    <property type="evidence" value="ECO:0007669"/>
    <property type="project" value="TreeGrafter"/>
</dbReference>
<dbReference type="InterPro" id="IPR014043">
    <property type="entry name" value="Acyl_transferase_dom"/>
</dbReference>
<dbReference type="InterPro" id="IPR004410">
    <property type="entry name" value="Malonyl_CoA-ACP_transAc_FabD"/>
</dbReference>
<evidence type="ECO:0000256" key="2">
    <source>
        <dbReference type="ARBA" id="ARBA00018953"/>
    </source>
</evidence>
<evidence type="ECO:0000256" key="6">
    <source>
        <dbReference type="PIRNR" id="PIRNR000446"/>
    </source>
</evidence>
<keyword evidence="10" id="KW-1185">Reference proteome</keyword>